<evidence type="ECO:0000313" key="4">
    <source>
        <dbReference type="Proteomes" id="UP001151518"/>
    </source>
</evidence>
<evidence type="ECO:0000313" key="3">
    <source>
        <dbReference type="EMBL" id="KAJ2670076.1"/>
    </source>
</evidence>
<feature type="compositionally biased region" description="Low complexity" evidence="1">
    <location>
        <begin position="799"/>
        <end position="816"/>
    </location>
</feature>
<feature type="domain" description="Myb-like" evidence="2">
    <location>
        <begin position="340"/>
        <end position="405"/>
    </location>
</feature>
<feature type="compositionally biased region" description="Low complexity" evidence="1">
    <location>
        <begin position="77"/>
        <end position="92"/>
    </location>
</feature>
<evidence type="ECO:0000256" key="1">
    <source>
        <dbReference type="SAM" id="MobiDB-lite"/>
    </source>
</evidence>
<dbReference type="InterPro" id="IPR001005">
    <property type="entry name" value="SANT/Myb"/>
</dbReference>
<feature type="region of interest" description="Disordered" evidence="1">
    <location>
        <begin position="799"/>
        <end position="840"/>
    </location>
</feature>
<name>A0A9W8G1Y0_9FUNG</name>
<reference evidence="3" key="1">
    <citation type="submission" date="2022-07" db="EMBL/GenBank/DDBJ databases">
        <title>Phylogenomic reconstructions and comparative analyses of Kickxellomycotina fungi.</title>
        <authorList>
            <person name="Reynolds N.K."/>
            <person name="Stajich J.E."/>
            <person name="Barry K."/>
            <person name="Grigoriev I.V."/>
            <person name="Crous P."/>
            <person name="Smith M.E."/>
        </authorList>
    </citation>
    <scope>NUCLEOTIDE SEQUENCE</scope>
    <source>
        <strain evidence="3">NRRL 3115</strain>
    </source>
</reference>
<feature type="compositionally biased region" description="Low complexity" evidence="1">
    <location>
        <begin position="226"/>
        <end position="259"/>
    </location>
</feature>
<feature type="region of interest" description="Disordered" evidence="1">
    <location>
        <begin position="308"/>
        <end position="331"/>
    </location>
</feature>
<dbReference type="OrthoDB" id="691673at2759"/>
<sequence>MSVPETARPLFPQKHTSNPDPSAANTAHYDVKQHPTHKITYARRSEQLYSAPQLPLLATTAASMQPTSNTHPPSPLRPASTTSTSSAPHNLAAPPPHLHERHQPLRSYYQDDNPNLQQAQQQQHQHQQQRQQHREQYSALTQDRAQLPGHQPPSLVLQHAAMPPPRSIPLSHSPPSTHTYHSQPHISNMPSADATDHHHHPYPNRPPSQPQSMHSPAASALRHPQHQSYRNQQQHHQYQQQNMYPHRHAASSSSSSSSANPPHISYRQLAPLPPMAQQHQQHQQHQPDHSSVIAAPAPVQVPAVAHTRPAHSQHPIPTHMSSPSLHHHQHHHRPYELQPSAPASRTFWNHYETGLLVQLWLEFEPQFLANKRNAGVWAQLAQRLTERSGRHRTVRECRIKWKNMWAKHRDLANASHMSLEAKLREFPHFSHFSAIRQRSSQQHSLPNEGSEGKLTPSEDDRRMPSIAASASLPSISAEPTLSSTSAHAPPNTSAAPRWGHRELPAAAATAVGDSTMYNQHHHRHHNDQAAYSSESPPIPATRDIAEEHHSRFASNYYPRDEDSPKMHSKYTAGSTLKTLGSNQSSLASILTADPSRNDSPFPEINLERGQCATPKAGSSYTHSKEIHPTMGPQAHCTPASSLANAVSSMAMEPAATTGMGSLVDAMPQEHSTSIYDIPTLLRRIDSSSSSSYAAIDIVGNDEGEEYSHHHDNRGSIQYHRHHGSNTGNQSKQSRSPSIASVDSMIERMKMLASTSSSTDISNAAQQIMGYVERESKRRQMQSERHHRIVIALAEILSRSSASSTAAPSTSTSRRSSGLAHEQPSSAQSQHPIGAPLGQKHSTVTDKQNLFRNALAHSYPTDSSQAPQVGSTTLQTSSRRRYEDDSSNNNDKSVVLDISESSSKQQDYIHNNESSNPEAAQLRSTSSPSYSLQYPKKTPSIAASEQLQDAGPDDAGSPMDFTKT</sequence>
<feature type="compositionally biased region" description="Low complexity" evidence="1">
    <location>
        <begin position="117"/>
        <end position="130"/>
    </location>
</feature>
<organism evidence="3 4">
    <name type="scientific">Coemansia spiralis</name>
    <dbReference type="NCBI Taxonomy" id="417178"/>
    <lineage>
        <taxon>Eukaryota</taxon>
        <taxon>Fungi</taxon>
        <taxon>Fungi incertae sedis</taxon>
        <taxon>Zoopagomycota</taxon>
        <taxon>Kickxellomycotina</taxon>
        <taxon>Kickxellomycetes</taxon>
        <taxon>Kickxellales</taxon>
        <taxon>Kickxellaceae</taxon>
        <taxon>Coemansia</taxon>
    </lineage>
</organism>
<gene>
    <name evidence="3" type="ORF">GGI25_005952</name>
</gene>
<feature type="compositionally biased region" description="Polar residues" evidence="1">
    <location>
        <begin position="898"/>
        <end position="931"/>
    </location>
</feature>
<protein>
    <recommendedName>
        <fullName evidence="2">Myb-like domain-containing protein</fullName>
    </recommendedName>
</protein>
<dbReference type="Proteomes" id="UP001151518">
    <property type="component" value="Unassembled WGS sequence"/>
</dbReference>
<evidence type="ECO:0000259" key="2">
    <source>
        <dbReference type="PROSITE" id="PS50090"/>
    </source>
</evidence>
<feature type="compositionally biased region" description="Low complexity" evidence="1">
    <location>
        <begin position="51"/>
        <end position="62"/>
    </location>
</feature>
<feature type="compositionally biased region" description="Low complexity" evidence="1">
    <location>
        <begin position="169"/>
        <end position="185"/>
    </location>
</feature>
<feature type="region of interest" description="Disordered" evidence="1">
    <location>
        <begin position="519"/>
        <end position="540"/>
    </location>
</feature>
<feature type="region of interest" description="Disordered" evidence="1">
    <location>
        <begin position="1"/>
        <end position="267"/>
    </location>
</feature>
<comment type="caution">
    <text evidence="3">The sequence shown here is derived from an EMBL/GenBank/DDBJ whole genome shotgun (WGS) entry which is preliminary data.</text>
</comment>
<dbReference type="Pfam" id="PF13837">
    <property type="entry name" value="Myb_DNA-bind_4"/>
    <property type="match status" value="1"/>
</dbReference>
<feature type="compositionally biased region" description="Polar residues" evidence="1">
    <location>
        <begin position="724"/>
        <end position="738"/>
    </location>
</feature>
<feature type="region of interest" description="Disordered" evidence="1">
    <location>
        <begin position="857"/>
        <end position="963"/>
    </location>
</feature>
<dbReference type="EMBL" id="JANBTW010000133">
    <property type="protein sequence ID" value="KAJ2670076.1"/>
    <property type="molecule type" value="Genomic_DNA"/>
</dbReference>
<accession>A0A9W8G1Y0</accession>
<proteinExistence type="predicted"/>
<feature type="region of interest" description="Disordered" evidence="1">
    <location>
        <begin position="703"/>
        <end position="738"/>
    </location>
</feature>
<feature type="region of interest" description="Disordered" evidence="1">
    <location>
        <begin position="435"/>
        <end position="499"/>
    </location>
</feature>
<feature type="compositionally biased region" description="Polar residues" evidence="1">
    <location>
        <begin position="479"/>
        <end position="494"/>
    </location>
</feature>
<feature type="compositionally biased region" description="Polar residues" evidence="1">
    <location>
        <begin position="859"/>
        <end position="876"/>
    </location>
</feature>
<dbReference type="PROSITE" id="PS50090">
    <property type="entry name" value="MYB_LIKE"/>
    <property type="match status" value="1"/>
</dbReference>
<dbReference type="InterPro" id="IPR044822">
    <property type="entry name" value="Myb_DNA-bind_4"/>
</dbReference>
<feature type="compositionally biased region" description="Polar residues" evidence="1">
    <location>
        <begin position="436"/>
        <end position="447"/>
    </location>
</feature>
<feature type="compositionally biased region" description="Polar residues" evidence="1">
    <location>
        <begin position="14"/>
        <end position="25"/>
    </location>
</feature>
<feature type="compositionally biased region" description="Low complexity" evidence="1">
    <location>
        <begin position="464"/>
        <end position="477"/>
    </location>
</feature>
<dbReference type="Gene3D" id="1.10.10.60">
    <property type="entry name" value="Homeodomain-like"/>
    <property type="match status" value="1"/>
</dbReference>
<dbReference type="AlphaFoldDB" id="A0A9W8G1Y0"/>